<evidence type="ECO:0000256" key="1">
    <source>
        <dbReference type="ARBA" id="ARBA00007769"/>
    </source>
</evidence>
<accession>A0A098LIT5</accession>
<sequence>MKKLVTLIPGDGIGPEIVESVKDIFSAAGAPIEWEEINAGQISVDTGGKLIPDELIASLKKNKIGLKGPISTPVGKGFKSINVQLRQLFDLYANLRPCKNIPGLVTKFSNVDLVIVRENTEGLYSGLEYYDERLGIADSIARVTKVGCYQIVKEAFEYAKNNGRKKVTLVHKANILKQAGALFLQAGEEIAKQYPEIQKDEIIIDNMCMQLVVRPEKFDVIVTTNLFGDILSDLCAGLVGGLGIVAGANIGKEASIFEAVHGSAPDIAGKGIANPTAILKSSVMMLEHMGEQAIAKRIDKALDLTLSAKDQCTGDLGGKASTKEFTKNVIKNL</sequence>
<dbReference type="PANTHER" id="PTHR11835">
    <property type="entry name" value="DECARBOXYLATING DEHYDROGENASES-ISOCITRATE, ISOPROPYLMALATE, TARTRATE"/>
    <property type="match status" value="1"/>
</dbReference>
<dbReference type="GO" id="GO:0006102">
    <property type="term" value="P:isocitrate metabolic process"/>
    <property type="evidence" value="ECO:0007669"/>
    <property type="project" value="TreeGrafter"/>
</dbReference>
<feature type="domain" description="Isopropylmalate dehydrogenase-like" evidence="3">
    <location>
        <begin position="4"/>
        <end position="329"/>
    </location>
</feature>
<dbReference type="eggNOG" id="COG0473">
    <property type="taxonomic scope" value="Bacteria"/>
</dbReference>
<comment type="similarity">
    <text evidence="1">Belongs to the isocitrate and isopropylmalate dehydrogenases family.</text>
</comment>
<proteinExistence type="inferred from homology"/>
<comment type="caution">
    <text evidence="4">The sequence shown here is derived from an EMBL/GenBank/DDBJ whole genome shotgun (WGS) entry which is preliminary data.</text>
</comment>
<evidence type="ECO:0000313" key="5">
    <source>
        <dbReference type="Proteomes" id="UP000030185"/>
    </source>
</evidence>
<dbReference type="Gene3D" id="3.40.718.10">
    <property type="entry name" value="Isopropylmalate Dehydrogenase"/>
    <property type="match status" value="1"/>
</dbReference>
<dbReference type="EMBL" id="BBLT01000010">
    <property type="protein sequence ID" value="GAL86901.1"/>
    <property type="molecule type" value="Genomic_DNA"/>
</dbReference>
<keyword evidence="2" id="KW-0560">Oxidoreductase</keyword>
<dbReference type="InterPro" id="IPR019818">
    <property type="entry name" value="IsoCit/isopropylmalate_DH_CS"/>
</dbReference>
<dbReference type="PANTHER" id="PTHR11835:SF34">
    <property type="entry name" value="ISOCITRATE DEHYDROGENASE [NAD] SUBUNIT ALPHA, MITOCHONDRIAL"/>
    <property type="match status" value="1"/>
</dbReference>
<gene>
    <name evidence="4" type="ORF">MYP_4131</name>
</gene>
<dbReference type="STRING" id="153721.MYP_4131"/>
<protein>
    <submittedName>
        <fullName evidence="4">Isocitrate dehydrogenase</fullName>
    </submittedName>
</protein>
<dbReference type="RefSeq" id="WP_045467478.1">
    <property type="nucleotide sequence ID" value="NZ_BBLT01000010.1"/>
</dbReference>
<reference evidence="4 5" key="1">
    <citation type="submission" date="2014-09" db="EMBL/GenBank/DDBJ databases">
        <title>Sporocytophaga myxococcoides PG-01 genome sequencing.</title>
        <authorList>
            <person name="Liu L."/>
            <person name="Gao P.J."/>
            <person name="Chen G.J."/>
            <person name="Wang L.S."/>
        </authorList>
    </citation>
    <scope>NUCLEOTIDE SEQUENCE [LARGE SCALE GENOMIC DNA]</scope>
    <source>
        <strain evidence="4 5">PG-01</strain>
    </source>
</reference>
<evidence type="ECO:0000313" key="4">
    <source>
        <dbReference type="EMBL" id="GAL86901.1"/>
    </source>
</evidence>
<dbReference type="Pfam" id="PF00180">
    <property type="entry name" value="Iso_dh"/>
    <property type="match status" value="1"/>
</dbReference>
<dbReference type="GO" id="GO:0004449">
    <property type="term" value="F:isocitrate dehydrogenase (NAD+) activity"/>
    <property type="evidence" value="ECO:0007669"/>
    <property type="project" value="TreeGrafter"/>
</dbReference>
<dbReference type="InterPro" id="IPR024084">
    <property type="entry name" value="IsoPropMal-DH-like_dom"/>
</dbReference>
<dbReference type="GO" id="GO:0006099">
    <property type="term" value="P:tricarboxylic acid cycle"/>
    <property type="evidence" value="ECO:0007669"/>
    <property type="project" value="TreeGrafter"/>
</dbReference>
<evidence type="ECO:0000259" key="3">
    <source>
        <dbReference type="SMART" id="SM01329"/>
    </source>
</evidence>
<dbReference type="PROSITE" id="PS00470">
    <property type="entry name" value="IDH_IMDH"/>
    <property type="match status" value="1"/>
</dbReference>
<keyword evidence="5" id="KW-1185">Reference proteome</keyword>
<dbReference type="Proteomes" id="UP000030185">
    <property type="component" value="Unassembled WGS sequence"/>
</dbReference>
<dbReference type="GO" id="GO:0051287">
    <property type="term" value="F:NAD binding"/>
    <property type="evidence" value="ECO:0007669"/>
    <property type="project" value="InterPro"/>
</dbReference>
<name>A0A098LIT5_9BACT</name>
<dbReference type="SUPFAM" id="SSF53659">
    <property type="entry name" value="Isocitrate/Isopropylmalate dehydrogenase-like"/>
    <property type="match status" value="1"/>
</dbReference>
<dbReference type="GO" id="GO:0000287">
    <property type="term" value="F:magnesium ion binding"/>
    <property type="evidence" value="ECO:0007669"/>
    <property type="project" value="InterPro"/>
</dbReference>
<dbReference type="OrthoDB" id="9806254at2"/>
<dbReference type="AlphaFoldDB" id="A0A098LIT5"/>
<organism evidence="4 5">
    <name type="scientific">Sporocytophaga myxococcoides</name>
    <dbReference type="NCBI Taxonomy" id="153721"/>
    <lineage>
        <taxon>Bacteria</taxon>
        <taxon>Pseudomonadati</taxon>
        <taxon>Bacteroidota</taxon>
        <taxon>Cytophagia</taxon>
        <taxon>Cytophagales</taxon>
        <taxon>Cytophagaceae</taxon>
        <taxon>Sporocytophaga</taxon>
    </lineage>
</organism>
<dbReference type="SMART" id="SM01329">
    <property type="entry name" value="Iso_dh"/>
    <property type="match status" value="1"/>
</dbReference>
<evidence type="ECO:0000256" key="2">
    <source>
        <dbReference type="ARBA" id="ARBA00023002"/>
    </source>
</evidence>